<dbReference type="GO" id="GO:0006886">
    <property type="term" value="P:intracellular protein transport"/>
    <property type="evidence" value="ECO:0007669"/>
    <property type="project" value="InterPro"/>
</dbReference>
<dbReference type="InterPro" id="IPR007123">
    <property type="entry name" value="Gelsolin-like_dom"/>
</dbReference>
<evidence type="ECO:0000259" key="9">
    <source>
        <dbReference type="Pfam" id="PF08033"/>
    </source>
</evidence>
<feature type="compositionally biased region" description="Low complexity" evidence="4">
    <location>
        <begin position="181"/>
        <end position="198"/>
    </location>
</feature>
<feature type="compositionally biased region" description="Low complexity" evidence="4">
    <location>
        <begin position="103"/>
        <end position="113"/>
    </location>
</feature>
<dbReference type="OrthoDB" id="49016at2759"/>
<evidence type="ECO:0000313" key="10">
    <source>
        <dbReference type="EMBL" id="GAQ81520.1"/>
    </source>
</evidence>
<gene>
    <name evidence="10" type="ORF">KFL_000830020</name>
</gene>
<accession>A0A1Y1HSB3</accession>
<feature type="domain" description="Gelsolin-like" evidence="5">
    <location>
        <begin position="965"/>
        <end position="1026"/>
    </location>
</feature>
<dbReference type="Gene3D" id="3.40.50.410">
    <property type="entry name" value="von Willebrand factor, type A domain"/>
    <property type="match status" value="1"/>
</dbReference>
<dbReference type="Pfam" id="PF00626">
    <property type="entry name" value="Gelsolin"/>
    <property type="match status" value="1"/>
</dbReference>
<feature type="compositionally biased region" description="Polar residues" evidence="4">
    <location>
        <begin position="249"/>
        <end position="262"/>
    </location>
</feature>
<protein>
    <submittedName>
        <fullName evidence="10">Vesicle coat complex COPII</fullName>
    </submittedName>
</protein>
<dbReference type="Gene3D" id="3.40.20.10">
    <property type="entry name" value="Severin"/>
    <property type="match status" value="1"/>
</dbReference>
<evidence type="ECO:0000259" key="5">
    <source>
        <dbReference type="Pfam" id="PF00626"/>
    </source>
</evidence>
<dbReference type="Gene3D" id="1.20.120.730">
    <property type="entry name" value="Sec23/Sec24 helical domain"/>
    <property type="match status" value="1"/>
</dbReference>
<dbReference type="InterPro" id="IPR006900">
    <property type="entry name" value="Sec23/24_helical_dom"/>
</dbReference>
<evidence type="ECO:0000256" key="4">
    <source>
        <dbReference type="SAM" id="MobiDB-lite"/>
    </source>
</evidence>
<dbReference type="InterPro" id="IPR012990">
    <property type="entry name" value="Beta-sandwich_Sec23_24"/>
</dbReference>
<evidence type="ECO:0000256" key="3">
    <source>
        <dbReference type="ARBA" id="ARBA00022927"/>
    </source>
</evidence>
<dbReference type="SUPFAM" id="SSF82919">
    <property type="entry name" value="Zn-finger domain of Sec23/24"/>
    <property type="match status" value="1"/>
</dbReference>
<dbReference type="Pfam" id="PF04811">
    <property type="entry name" value="Sec23_trunk"/>
    <property type="match status" value="1"/>
</dbReference>
<dbReference type="AlphaFoldDB" id="A0A1Y1HSB3"/>
<name>A0A1Y1HSB3_KLENI</name>
<dbReference type="InterPro" id="IPR050550">
    <property type="entry name" value="SEC23_SEC24_subfamily"/>
</dbReference>
<organism evidence="10 11">
    <name type="scientific">Klebsormidium nitens</name>
    <name type="common">Green alga</name>
    <name type="synonym">Ulothrix nitens</name>
    <dbReference type="NCBI Taxonomy" id="105231"/>
    <lineage>
        <taxon>Eukaryota</taxon>
        <taxon>Viridiplantae</taxon>
        <taxon>Streptophyta</taxon>
        <taxon>Klebsormidiophyceae</taxon>
        <taxon>Klebsormidiales</taxon>
        <taxon>Klebsormidiaceae</taxon>
        <taxon>Klebsormidium</taxon>
    </lineage>
</organism>
<feature type="compositionally biased region" description="Pro residues" evidence="4">
    <location>
        <begin position="296"/>
        <end position="311"/>
    </location>
</feature>
<dbReference type="InterPro" id="IPR036465">
    <property type="entry name" value="vWFA_dom_sf"/>
</dbReference>
<dbReference type="InterPro" id="IPR006896">
    <property type="entry name" value="Sec23/24_trunk_dom"/>
</dbReference>
<dbReference type="EMBL" id="DF237032">
    <property type="protein sequence ID" value="GAQ81520.1"/>
    <property type="molecule type" value="Genomic_DNA"/>
</dbReference>
<dbReference type="GO" id="GO:0070971">
    <property type="term" value="C:endoplasmic reticulum exit site"/>
    <property type="evidence" value="ECO:0000318"/>
    <property type="project" value="GO_Central"/>
</dbReference>
<dbReference type="GO" id="GO:0030127">
    <property type="term" value="C:COPII vesicle coat"/>
    <property type="evidence" value="ECO:0000318"/>
    <property type="project" value="GO_Central"/>
</dbReference>
<dbReference type="Pfam" id="PF08033">
    <property type="entry name" value="Sec23_BS"/>
    <property type="match status" value="1"/>
</dbReference>
<feature type="region of interest" description="Disordered" evidence="4">
    <location>
        <begin position="1"/>
        <end position="335"/>
    </location>
</feature>
<feature type="domain" description="Sec23/Sec24 helical" evidence="8">
    <location>
        <begin position="839"/>
        <end position="937"/>
    </location>
</feature>
<dbReference type="OMA" id="INPFMTF"/>
<feature type="compositionally biased region" description="Low complexity" evidence="4">
    <location>
        <begin position="76"/>
        <end position="85"/>
    </location>
</feature>
<evidence type="ECO:0000259" key="7">
    <source>
        <dbReference type="Pfam" id="PF04811"/>
    </source>
</evidence>
<dbReference type="InterPro" id="IPR006895">
    <property type="entry name" value="Znf_Sec23_Sec24"/>
</dbReference>
<keyword evidence="3" id="KW-0653">Protein transport</keyword>
<dbReference type="Pfam" id="PF04815">
    <property type="entry name" value="Sec23_helical"/>
    <property type="match status" value="1"/>
</dbReference>
<dbReference type="GO" id="GO:0000149">
    <property type="term" value="F:SNARE binding"/>
    <property type="evidence" value="ECO:0000318"/>
    <property type="project" value="GO_Central"/>
</dbReference>
<dbReference type="SUPFAM" id="SSF53300">
    <property type="entry name" value="vWA-like"/>
    <property type="match status" value="1"/>
</dbReference>
<dbReference type="Gene3D" id="2.30.30.380">
    <property type="entry name" value="Zn-finger domain of Sec23/24"/>
    <property type="match status" value="1"/>
</dbReference>
<dbReference type="SUPFAM" id="SSF81995">
    <property type="entry name" value="beta-sandwich domain of Sec23/24"/>
    <property type="match status" value="1"/>
</dbReference>
<evidence type="ECO:0000313" key="11">
    <source>
        <dbReference type="Proteomes" id="UP000054558"/>
    </source>
</evidence>
<feature type="compositionally biased region" description="Pro residues" evidence="4">
    <location>
        <begin position="219"/>
        <end position="228"/>
    </location>
</feature>
<dbReference type="InterPro" id="IPR036175">
    <property type="entry name" value="Sec23/24_helical_dom_sf"/>
</dbReference>
<comment type="similarity">
    <text evidence="1">Belongs to the SEC23/SEC24 family. SEC24 subfamily.</text>
</comment>
<keyword evidence="11" id="KW-1185">Reference proteome</keyword>
<sequence>MASPYPGGFASPPGSQGPPFSARPAQPGAPVQQSPPIGSSFAGASPMAGPFQPPGTAGPPFGTPPQPAAPYPGAAPSPAGSAQGQYGASPQRPSGPYPMGPSAPAGDAYAGRPAGPPGGARPYGPPQARPGFAGPQGGPSGAPGYGGPPQFGGQMQPGGGQFGQAPPQPGMFRPPGGPGMSAGPPAAQPGGFPGARPAAGPPPQQAGPPSAAPGYGPRPAGPSPPPPQMAGQQQSGYGGPGSQLGGAFQNLQIGTGSPSATAQHPFGTGGAAAAGAQRRVYPQAYTTGGQGQPPANYAPPPGMPSMTPPAPARMAAQPRTSPTGPSHIDPTQIPRPQPAETIAVFETRVAGAANLPPPATGAYLVRDTGNCSPRVMRATLNQVPAAEDLLKTAGMPLALLVQPLALGDPREEAVPLVDCGEAGPVRCSRCKAYINPFMQFVDQGRSFTCNFCNMKNETPRDYVMNLGPDGRRRDVLERPELSRGSVEFVATKEYMVRPPMPHTLLFLVDVSLNAVTTGSTAACCSAIARALADLPDADTTRVGVATYDSSIHFYNINPSLAQPQMLIVPDVKDPYAPLPAGLAVPLPAARQHLGTLLEALPSMFQSNRVGDSAMGSAVKAAMLALKATGGKILVFQAVLPSLGIASLSAREAEGRTGGAVGEKEVNKLLAPADKALEKLATEAAEFQVSLDVFVTAQGYCDVASLAVLPRLTGGSLYTYQPFNAAADSAKLYNDLRWNLTRPQGLEAVMRVRCSQGLQVADYSGSFCRRIPTDVDLPAVDCDKALLVTLRHEEKLPETAEAAFQCALLYTTVTGQRRIRVHTLALPVTAALGNLFRGADLDAHFAYFLKTAAADVPRVPVPQIRDSITAQTVSILHAYRKHCATSSSAGQLILPEALKLLPLYMLALAKSPGLRTDMRPDDRAAWLAKVAALPVPLAVPLVYPRMFAVHELPSDGAAAAAGGAGLPAVVGLSSEKLEAEGVYLLENGEDAFLWAGKAAAPDVLAALFGVRSLDQVAPGQLQLARLDSPLSQRLNDLVDEIRRQRCSYLRLRILKRGDPLEPAFFQCLVEDKAQYGQSYVEYLIHIHRQIQNKFN</sequence>
<dbReference type="GO" id="GO:0008270">
    <property type="term" value="F:zinc ion binding"/>
    <property type="evidence" value="ECO:0000318"/>
    <property type="project" value="GO_Central"/>
</dbReference>
<dbReference type="GO" id="GO:0090110">
    <property type="term" value="P:COPII-coated vesicle cargo loading"/>
    <property type="evidence" value="ECO:0000318"/>
    <property type="project" value="GO_Central"/>
</dbReference>
<keyword evidence="2" id="KW-0813">Transport</keyword>
<feature type="domain" description="Sec23/Sec24 trunk" evidence="7">
    <location>
        <begin position="499"/>
        <end position="738"/>
    </location>
</feature>
<dbReference type="PANTHER" id="PTHR13803:SF4">
    <property type="entry name" value="SECRETORY 24CD, ISOFORM C"/>
    <property type="match status" value="1"/>
</dbReference>
<feature type="domain" description="Sec23/Sec24 beta-sandwich" evidence="9">
    <location>
        <begin position="744"/>
        <end position="828"/>
    </location>
</feature>
<proteinExistence type="inferred from homology"/>
<dbReference type="InterPro" id="IPR029006">
    <property type="entry name" value="ADF-H/Gelsolin-like_dom_sf"/>
</dbReference>
<reference evidence="10 11" key="1">
    <citation type="journal article" date="2014" name="Nat. Commun.">
        <title>Klebsormidium flaccidum genome reveals primary factors for plant terrestrial adaptation.</title>
        <authorList>
            <person name="Hori K."/>
            <person name="Maruyama F."/>
            <person name="Fujisawa T."/>
            <person name="Togashi T."/>
            <person name="Yamamoto N."/>
            <person name="Seo M."/>
            <person name="Sato S."/>
            <person name="Yamada T."/>
            <person name="Mori H."/>
            <person name="Tajima N."/>
            <person name="Moriyama T."/>
            <person name="Ikeuchi M."/>
            <person name="Watanabe M."/>
            <person name="Wada H."/>
            <person name="Kobayashi K."/>
            <person name="Saito M."/>
            <person name="Masuda T."/>
            <person name="Sasaki-Sekimoto Y."/>
            <person name="Mashiguchi K."/>
            <person name="Awai K."/>
            <person name="Shimojima M."/>
            <person name="Masuda S."/>
            <person name="Iwai M."/>
            <person name="Nobusawa T."/>
            <person name="Narise T."/>
            <person name="Kondo S."/>
            <person name="Saito H."/>
            <person name="Sato R."/>
            <person name="Murakawa M."/>
            <person name="Ihara Y."/>
            <person name="Oshima-Yamada Y."/>
            <person name="Ohtaka K."/>
            <person name="Satoh M."/>
            <person name="Sonobe K."/>
            <person name="Ishii M."/>
            <person name="Ohtani R."/>
            <person name="Kanamori-Sato M."/>
            <person name="Honoki R."/>
            <person name="Miyazaki D."/>
            <person name="Mochizuki H."/>
            <person name="Umetsu J."/>
            <person name="Higashi K."/>
            <person name="Shibata D."/>
            <person name="Kamiya Y."/>
            <person name="Sato N."/>
            <person name="Nakamura Y."/>
            <person name="Tabata S."/>
            <person name="Ida S."/>
            <person name="Kurokawa K."/>
            <person name="Ohta H."/>
        </authorList>
    </citation>
    <scope>NUCLEOTIDE SEQUENCE [LARGE SCALE GENOMIC DNA]</scope>
    <source>
        <strain evidence="10 11">NIES-2285</strain>
    </source>
</reference>
<evidence type="ECO:0000256" key="2">
    <source>
        <dbReference type="ARBA" id="ARBA00022448"/>
    </source>
</evidence>
<dbReference type="SUPFAM" id="SSF82754">
    <property type="entry name" value="C-terminal, gelsolin-like domain of Sec23/24"/>
    <property type="match status" value="1"/>
</dbReference>
<evidence type="ECO:0000259" key="6">
    <source>
        <dbReference type="Pfam" id="PF04810"/>
    </source>
</evidence>
<dbReference type="SUPFAM" id="SSF81811">
    <property type="entry name" value="Helical domain of Sec23/24"/>
    <property type="match status" value="1"/>
</dbReference>
<dbReference type="Pfam" id="PF04810">
    <property type="entry name" value="zf-Sec23_Sec24"/>
    <property type="match status" value="1"/>
</dbReference>
<dbReference type="Proteomes" id="UP000054558">
    <property type="component" value="Unassembled WGS sequence"/>
</dbReference>
<feature type="compositionally biased region" description="Pro residues" evidence="4">
    <location>
        <begin position="51"/>
        <end position="75"/>
    </location>
</feature>
<evidence type="ECO:0000256" key="1">
    <source>
        <dbReference type="ARBA" id="ARBA00008334"/>
    </source>
</evidence>
<dbReference type="STRING" id="105231.A0A1Y1HSB3"/>
<feature type="domain" description="Zinc finger Sec23/Sec24-type" evidence="6">
    <location>
        <begin position="424"/>
        <end position="462"/>
    </location>
</feature>
<feature type="compositionally biased region" description="Gly residues" evidence="4">
    <location>
        <begin position="134"/>
        <end position="162"/>
    </location>
</feature>
<evidence type="ECO:0000259" key="8">
    <source>
        <dbReference type="Pfam" id="PF04815"/>
    </source>
</evidence>
<dbReference type="InterPro" id="IPR036180">
    <property type="entry name" value="Gelsolin-like_dom_sf"/>
</dbReference>
<dbReference type="Gene3D" id="2.60.40.1670">
    <property type="entry name" value="beta-sandwich domain of Sec23/24"/>
    <property type="match status" value="1"/>
</dbReference>
<dbReference type="InterPro" id="IPR036174">
    <property type="entry name" value="Znf_Sec23_Sec24_sf"/>
</dbReference>
<dbReference type="PANTHER" id="PTHR13803">
    <property type="entry name" value="SEC24-RELATED PROTEIN"/>
    <property type="match status" value="1"/>
</dbReference>
<feature type="compositionally biased region" description="Low complexity" evidence="4">
    <location>
        <begin position="207"/>
        <end position="218"/>
    </location>
</feature>